<dbReference type="Gene3D" id="3.90.280.10">
    <property type="entry name" value="PEBP-like"/>
    <property type="match status" value="1"/>
</dbReference>
<dbReference type="EMBL" id="ML119138">
    <property type="protein sequence ID" value="RPB11008.1"/>
    <property type="molecule type" value="Genomic_DNA"/>
</dbReference>
<dbReference type="SUPFAM" id="SSF49777">
    <property type="entry name" value="PEBP-like"/>
    <property type="match status" value="1"/>
</dbReference>
<name>A0A3N4KNI5_9PEZI</name>
<protein>
    <submittedName>
        <fullName evidence="2">PEBP-like protein</fullName>
    </submittedName>
</protein>
<evidence type="ECO:0000313" key="2">
    <source>
        <dbReference type="EMBL" id="RPB11008.1"/>
    </source>
</evidence>
<dbReference type="InParanoid" id="A0A3N4KNI5"/>
<accession>A0A3N4KNI5</accession>
<dbReference type="PANTHER" id="PTHR11362:SF140">
    <property type="entry name" value="PEBP-LIKE PROTEIN"/>
    <property type="match status" value="1"/>
</dbReference>
<dbReference type="STRING" id="1392247.A0A3N4KNI5"/>
<keyword evidence="3" id="KW-1185">Reference proteome</keyword>
<evidence type="ECO:0000313" key="3">
    <source>
        <dbReference type="Proteomes" id="UP000277580"/>
    </source>
</evidence>
<sequence length="225" mass="23945">MIKLVRVFVFSAAFAAACAHAFAAPPTSAELEIIAEKFEAAEIVSDVIPFFEPSALAYLSFDYKNGTITALAPGARIGRNDSQIAPIISIRGLQPSKTDKYVGVIVDPDAPSRETPTRRNIRHYIASDLIIGSECSPNGNIITNTTAAANEYRGPNPPAGSGPHRYVFFLYRQPEGFDVSFSDVDLSVIAGFNLSAFAEKTGLGGPVAGTWFEAEVVNGTTTAVV</sequence>
<proteinExistence type="predicted"/>
<dbReference type="InterPro" id="IPR008914">
    <property type="entry name" value="PEBP"/>
</dbReference>
<dbReference type="PROSITE" id="PS51257">
    <property type="entry name" value="PROKAR_LIPOPROTEIN"/>
    <property type="match status" value="1"/>
</dbReference>
<dbReference type="PANTHER" id="PTHR11362">
    <property type="entry name" value="PHOSPHATIDYLETHANOLAMINE-BINDING PROTEIN"/>
    <property type="match status" value="1"/>
</dbReference>
<reference evidence="2 3" key="1">
    <citation type="journal article" date="2018" name="Nat. Ecol. Evol.">
        <title>Pezizomycetes genomes reveal the molecular basis of ectomycorrhizal truffle lifestyle.</title>
        <authorList>
            <person name="Murat C."/>
            <person name="Payen T."/>
            <person name="Noel B."/>
            <person name="Kuo A."/>
            <person name="Morin E."/>
            <person name="Chen J."/>
            <person name="Kohler A."/>
            <person name="Krizsan K."/>
            <person name="Balestrini R."/>
            <person name="Da Silva C."/>
            <person name="Montanini B."/>
            <person name="Hainaut M."/>
            <person name="Levati E."/>
            <person name="Barry K.W."/>
            <person name="Belfiori B."/>
            <person name="Cichocki N."/>
            <person name="Clum A."/>
            <person name="Dockter R.B."/>
            <person name="Fauchery L."/>
            <person name="Guy J."/>
            <person name="Iotti M."/>
            <person name="Le Tacon F."/>
            <person name="Lindquist E.A."/>
            <person name="Lipzen A."/>
            <person name="Malagnac F."/>
            <person name="Mello A."/>
            <person name="Molinier V."/>
            <person name="Miyauchi S."/>
            <person name="Poulain J."/>
            <person name="Riccioni C."/>
            <person name="Rubini A."/>
            <person name="Sitrit Y."/>
            <person name="Splivallo R."/>
            <person name="Traeger S."/>
            <person name="Wang M."/>
            <person name="Zifcakova L."/>
            <person name="Wipf D."/>
            <person name="Zambonelli A."/>
            <person name="Paolocci F."/>
            <person name="Nowrousian M."/>
            <person name="Ottonello S."/>
            <person name="Baldrian P."/>
            <person name="Spatafora J.W."/>
            <person name="Henrissat B."/>
            <person name="Nagy L.G."/>
            <person name="Aury J.M."/>
            <person name="Wincker P."/>
            <person name="Grigoriev I.V."/>
            <person name="Bonfante P."/>
            <person name="Martin F.M."/>
        </authorList>
    </citation>
    <scope>NUCLEOTIDE SEQUENCE [LARGE SCALE GENOMIC DNA]</scope>
    <source>
        <strain evidence="2 3">CCBAS932</strain>
    </source>
</reference>
<organism evidence="2 3">
    <name type="scientific">Morchella conica CCBAS932</name>
    <dbReference type="NCBI Taxonomy" id="1392247"/>
    <lineage>
        <taxon>Eukaryota</taxon>
        <taxon>Fungi</taxon>
        <taxon>Dikarya</taxon>
        <taxon>Ascomycota</taxon>
        <taxon>Pezizomycotina</taxon>
        <taxon>Pezizomycetes</taxon>
        <taxon>Pezizales</taxon>
        <taxon>Morchellaceae</taxon>
        <taxon>Morchella</taxon>
    </lineage>
</organism>
<feature type="signal peptide" evidence="1">
    <location>
        <begin position="1"/>
        <end position="23"/>
    </location>
</feature>
<gene>
    <name evidence="2" type="ORF">P167DRAFT_537034</name>
</gene>
<dbReference type="OrthoDB" id="2506647at2759"/>
<feature type="chain" id="PRO_5018260625" evidence="1">
    <location>
        <begin position="24"/>
        <end position="225"/>
    </location>
</feature>
<evidence type="ECO:0000256" key="1">
    <source>
        <dbReference type="SAM" id="SignalP"/>
    </source>
</evidence>
<dbReference type="Proteomes" id="UP000277580">
    <property type="component" value="Unassembled WGS sequence"/>
</dbReference>
<dbReference type="InterPro" id="IPR035810">
    <property type="entry name" value="PEBP_euk"/>
</dbReference>
<dbReference type="Pfam" id="PF01161">
    <property type="entry name" value="PBP"/>
    <property type="match status" value="1"/>
</dbReference>
<keyword evidence="1" id="KW-0732">Signal</keyword>
<dbReference type="AlphaFoldDB" id="A0A3N4KNI5"/>
<dbReference type="CDD" id="cd00866">
    <property type="entry name" value="PEBP_euk"/>
    <property type="match status" value="1"/>
</dbReference>
<dbReference type="InterPro" id="IPR036610">
    <property type="entry name" value="PEBP-like_sf"/>
</dbReference>